<keyword evidence="5" id="KW-1185">Reference proteome</keyword>
<dbReference type="InterPro" id="IPR001810">
    <property type="entry name" value="F-box_dom"/>
</dbReference>
<dbReference type="InterPro" id="IPR032675">
    <property type="entry name" value="LRR_dom_sf"/>
</dbReference>
<dbReference type="Pfam" id="PF25372">
    <property type="entry name" value="DUF7885"/>
    <property type="match status" value="1"/>
</dbReference>
<name>A0AAD5GTR0_AMBAR</name>
<evidence type="ECO:0008006" key="6">
    <source>
        <dbReference type="Google" id="ProtNLM"/>
    </source>
</evidence>
<dbReference type="AlphaFoldDB" id="A0AAD5GTR0"/>
<organism evidence="4 5">
    <name type="scientific">Ambrosia artemisiifolia</name>
    <name type="common">Common ragweed</name>
    <dbReference type="NCBI Taxonomy" id="4212"/>
    <lineage>
        <taxon>Eukaryota</taxon>
        <taxon>Viridiplantae</taxon>
        <taxon>Streptophyta</taxon>
        <taxon>Embryophyta</taxon>
        <taxon>Tracheophyta</taxon>
        <taxon>Spermatophyta</taxon>
        <taxon>Magnoliopsida</taxon>
        <taxon>eudicotyledons</taxon>
        <taxon>Gunneridae</taxon>
        <taxon>Pentapetalae</taxon>
        <taxon>asterids</taxon>
        <taxon>campanulids</taxon>
        <taxon>Asterales</taxon>
        <taxon>Asteraceae</taxon>
        <taxon>Asteroideae</taxon>
        <taxon>Heliantheae alliance</taxon>
        <taxon>Heliantheae</taxon>
        <taxon>Ambrosia</taxon>
    </lineage>
</organism>
<feature type="domain" description="F-box" evidence="2">
    <location>
        <begin position="37"/>
        <end position="76"/>
    </location>
</feature>
<dbReference type="EMBL" id="JAMZMK010005748">
    <property type="protein sequence ID" value="KAI7752126.1"/>
    <property type="molecule type" value="Genomic_DNA"/>
</dbReference>
<gene>
    <name evidence="4" type="ORF">M8C21_031650</name>
</gene>
<evidence type="ECO:0000313" key="5">
    <source>
        <dbReference type="Proteomes" id="UP001206925"/>
    </source>
</evidence>
<evidence type="ECO:0000259" key="2">
    <source>
        <dbReference type="Pfam" id="PF00646"/>
    </source>
</evidence>
<feature type="domain" description="F-box/LRR-repeat protein 15-like leucin rich repeat" evidence="3">
    <location>
        <begin position="85"/>
        <end position="621"/>
    </location>
</feature>
<dbReference type="SUPFAM" id="SSF52047">
    <property type="entry name" value="RNI-like"/>
    <property type="match status" value="2"/>
</dbReference>
<accession>A0AAD5GTR0</accession>
<dbReference type="GO" id="GO:0019005">
    <property type="term" value="C:SCF ubiquitin ligase complex"/>
    <property type="evidence" value="ECO:0007669"/>
    <property type="project" value="TreeGrafter"/>
</dbReference>
<evidence type="ECO:0000256" key="1">
    <source>
        <dbReference type="SAM" id="MobiDB-lite"/>
    </source>
</evidence>
<feature type="region of interest" description="Disordered" evidence="1">
    <location>
        <begin position="1"/>
        <end position="20"/>
    </location>
</feature>
<dbReference type="Proteomes" id="UP001206925">
    <property type="component" value="Unassembled WGS sequence"/>
</dbReference>
<dbReference type="PANTHER" id="PTHR13318">
    <property type="entry name" value="PARTNER OF PAIRED, ISOFORM B-RELATED"/>
    <property type="match status" value="1"/>
</dbReference>
<protein>
    <recommendedName>
        <fullName evidence="6">F-box domain-containing protein</fullName>
    </recommendedName>
</protein>
<dbReference type="InterPro" id="IPR057207">
    <property type="entry name" value="FBXL15_LRR"/>
</dbReference>
<reference evidence="4" key="1">
    <citation type="submission" date="2022-06" db="EMBL/GenBank/DDBJ databases">
        <title>Uncovering the hologenomic basis of an extraordinary plant invasion.</title>
        <authorList>
            <person name="Bieker V.C."/>
            <person name="Martin M.D."/>
            <person name="Gilbert T."/>
            <person name="Hodgins K."/>
            <person name="Battlay P."/>
            <person name="Petersen B."/>
            <person name="Wilson J."/>
        </authorList>
    </citation>
    <scope>NUCLEOTIDE SEQUENCE</scope>
    <source>
        <strain evidence="4">AA19_3_7</strain>
        <tissue evidence="4">Leaf</tissue>
    </source>
</reference>
<comment type="caution">
    <text evidence="4">The sequence shown here is derived from an EMBL/GenBank/DDBJ whole genome shotgun (WGS) entry which is preliminary data.</text>
</comment>
<dbReference type="InterPro" id="IPR006553">
    <property type="entry name" value="Leu-rich_rpt_Cys-con_subtyp"/>
</dbReference>
<evidence type="ECO:0000313" key="4">
    <source>
        <dbReference type="EMBL" id="KAI7752126.1"/>
    </source>
</evidence>
<dbReference type="Gene3D" id="3.80.10.10">
    <property type="entry name" value="Ribonuclease Inhibitor"/>
    <property type="match status" value="2"/>
</dbReference>
<dbReference type="PANTHER" id="PTHR13318:SF95">
    <property type="entry name" value="F-BOX PROTEIN YLR352W"/>
    <property type="match status" value="1"/>
</dbReference>
<dbReference type="GO" id="GO:0031146">
    <property type="term" value="P:SCF-dependent proteasomal ubiquitin-dependent protein catabolic process"/>
    <property type="evidence" value="ECO:0007669"/>
    <property type="project" value="TreeGrafter"/>
</dbReference>
<sequence length="628" mass="68950">MTTEENNRRVKPSLMPNKRIAGDTATTTTTVAGDSFIERLPESLLNDIFSKLEPETLTTLSSLSCVSPTLHSSVNKTLSSMSSFDLSALSLDPQTFHGITRNIETTIKNITLDCHRLNDSSITCLLGPHLQQLILLKCSSLSYKLLASIGNLCPNLRVLTLEFSGYNDKSPVSDLNFRDSFAHCQHLESVKIKIRGGEVNDYGFMLLGIYQELPPTVKVLKLQPASALDTVVFLNAVMDANIVVPVVPVIFGQALTHLSLVVDVISDTLLRAIAHGLPLLVELDIKDRPTSQPLDELSNSGIQSLVTCRRLTSLSLMRSRRHYVPSFRRVTDMGMFLLSEGCRGLESVRFGGFSKVSDAGFTSLLILCVNLKKFEIQNGFRLTDLTFQDFSKAPKSLVEAKLVSCDYITSEAVCQLATCSTLEVLDLLGCKSVSDSCLNEVSRLSLLTSLNLGGTGVTNVGMAVLGKGNAPISCLSLRGCRSVSDEGIISLLGSESKIRKTLSSLDLEHMPGLTDNAIITVADACEGLTELSIRYCTCVTDASVKALALKGRLRRLDLYKCTALSDESLQFFKKPLFRGLQWIGIGWTKLARADSEFDEEICRERQWLTICKYGCEFGCHDGWQDHEF</sequence>
<dbReference type="SMART" id="SM00367">
    <property type="entry name" value="LRR_CC"/>
    <property type="match status" value="10"/>
</dbReference>
<evidence type="ECO:0000259" key="3">
    <source>
        <dbReference type="Pfam" id="PF25372"/>
    </source>
</evidence>
<dbReference type="Pfam" id="PF00646">
    <property type="entry name" value="F-box"/>
    <property type="match status" value="1"/>
</dbReference>
<proteinExistence type="predicted"/>